<dbReference type="SUPFAM" id="SSF53098">
    <property type="entry name" value="Ribonuclease H-like"/>
    <property type="match status" value="1"/>
</dbReference>
<dbReference type="OrthoDB" id="6595074at2759"/>
<dbReference type="Gene3D" id="3.30.420.10">
    <property type="entry name" value="Ribonuclease H-like superfamily/Ribonuclease H"/>
    <property type="match status" value="1"/>
</dbReference>
<dbReference type="EMBL" id="VUJU01010113">
    <property type="protein sequence ID" value="KAF0715779.1"/>
    <property type="molecule type" value="Genomic_DNA"/>
</dbReference>
<dbReference type="SUPFAM" id="SSF56672">
    <property type="entry name" value="DNA/RNA polymerases"/>
    <property type="match status" value="1"/>
</dbReference>
<sequence>MDEPHCGLVSLSVSLEETLNKFWQVEEPDAAPREFTEHGQCEQIFCNQMSRLDDGRFSVPLPFRVPVGPDTFEGSRQLALKRFIHLERKLQSNPALYDSYRLFMHEYLSLGHMSIATRPGIYYIPHHAVLKDPSDLSKVRVVFDASATGFSGRSLNSCLHVGAKLQQDIIDILLLFRTYHYVFTTDVCKMYRQILINPEFRPYQHIFWRSSPTEQLIDYELNTVTYGVTCAPFLALRVLQFIAENDCEGAPAVREALLRQTYIDDVFMGADTTEELISYQSQLLDVSLRAGFRLKKWLSNSDQVLNNIPLSDRLVESIPMDVIEEGIPKVLGLQWKPRGDFFSYTVKLNSQVTSTKRGVLSVIARLFDPLGFLCPVVFFAKHLMQQVWVSKVSWDEPLPRDIDTAWRQFLTELPMLSSISIPRFCQTTPTVSCLLCGFCDASERGYAALVYLRVTDASRKVHIFLLGAKTKLAPIKILSVPRLELCGAVLLARWLSRIHGVLSSRLSIDGMYAWSDSSVALSWISNTHCDFKVFVSNRVHKIRQLVPQCIWGHVRTHDNPADCASRGLPPSSLVNMKLYWHGPAFLTQAPSTWCPDIPPLEDGIIPEIKSVSLTVDTPPLEIEWIERFSSYDQMLNVVAWVRRFIGRSRPRNRITYATSYLTSSERREALVIVTRVSQHIHLSQLVQELNSSRTISKTWAHLRPFVDSNNVVRVGGRLTHANISIEQKHPILLSRHSHLSVLIVRHWHKVLCHAGPRVIITLVCRQFWIIAARRLVRNVISNCVTCARFAAKTITPIMADLPPCRVQACRPFSKVGVDYAGPLPMQELRLRKSRQYKVYIAVFICMTVKCVHLEPVLDLSTDAFLAAFDRFVARRGLPTDVYSDCGTNFVGAARQLRLLVNHADNHSKLSRSYQCQWHFNPPSAPHFGGIWEAAVKSTKALLIRTIGNQVMTLEEFTTLLSRCESVLNSRPLTPLSSDPSDLECLTPGHFLIGQPLCALPEPDVSTPPRSRLSRWKLLRHMFQSFWHRWSSEYLNLLQSRSKWSTESSKTLSVNDLVIIKDNQTSPLQWNMGRITHLMPGSDGVVCVARVRTQQGEIVRPIVKLVPLLPEKL</sequence>
<dbReference type="InterPro" id="IPR008042">
    <property type="entry name" value="Retrotrans_Pao"/>
</dbReference>
<dbReference type="GO" id="GO:0003676">
    <property type="term" value="F:nucleic acid binding"/>
    <property type="evidence" value="ECO:0007669"/>
    <property type="project" value="InterPro"/>
</dbReference>
<gene>
    <name evidence="2" type="ORF">FWK35_00037941</name>
</gene>
<keyword evidence="3" id="KW-1185">Reference proteome</keyword>
<dbReference type="Pfam" id="PF18701">
    <property type="entry name" value="DUF5641"/>
    <property type="match status" value="1"/>
</dbReference>
<dbReference type="InterPro" id="IPR012337">
    <property type="entry name" value="RNaseH-like_sf"/>
</dbReference>
<name>A0A6G0VZL7_APHCR</name>
<accession>A0A6G0VZL7</accession>
<dbReference type="PANTHER" id="PTHR47331">
    <property type="entry name" value="PHD-TYPE DOMAIN-CONTAINING PROTEIN"/>
    <property type="match status" value="1"/>
</dbReference>
<feature type="non-terminal residue" evidence="2">
    <location>
        <position position="1112"/>
    </location>
</feature>
<dbReference type="Pfam" id="PF05380">
    <property type="entry name" value="Peptidase_A17"/>
    <property type="match status" value="1"/>
</dbReference>
<dbReference type="PROSITE" id="PS50994">
    <property type="entry name" value="INTEGRASE"/>
    <property type="match status" value="1"/>
</dbReference>
<organism evidence="2 3">
    <name type="scientific">Aphis craccivora</name>
    <name type="common">Cowpea aphid</name>
    <dbReference type="NCBI Taxonomy" id="307492"/>
    <lineage>
        <taxon>Eukaryota</taxon>
        <taxon>Metazoa</taxon>
        <taxon>Ecdysozoa</taxon>
        <taxon>Arthropoda</taxon>
        <taxon>Hexapoda</taxon>
        <taxon>Insecta</taxon>
        <taxon>Pterygota</taxon>
        <taxon>Neoptera</taxon>
        <taxon>Paraneoptera</taxon>
        <taxon>Hemiptera</taxon>
        <taxon>Sternorrhyncha</taxon>
        <taxon>Aphidomorpha</taxon>
        <taxon>Aphidoidea</taxon>
        <taxon>Aphididae</taxon>
        <taxon>Aphidini</taxon>
        <taxon>Aphis</taxon>
        <taxon>Aphis</taxon>
    </lineage>
</organism>
<feature type="domain" description="Integrase catalytic" evidence="1">
    <location>
        <begin position="807"/>
        <end position="995"/>
    </location>
</feature>
<dbReference type="GO" id="GO:0042575">
    <property type="term" value="C:DNA polymerase complex"/>
    <property type="evidence" value="ECO:0007669"/>
    <property type="project" value="UniProtKB-ARBA"/>
</dbReference>
<comment type="caution">
    <text evidence="2">The sequence shown here is derived from an EMBL/GenBank/DDBJ whole genome shotgun (WGS) entry which is preliminary data.</text>
</comment>
<dbReference type="InterPro" id="IPR036397">
    <property type="entry name" value="RNaseH_sf"/>
</dbReference>
<evidence type="ECO:0000313" key="3">
    <source>
        <dbReference type="Proteomes" id="UP000478052"/>
    </source>
</evidence>
<dbReference type="GO" id="GO:0071897">
    <property type="term" value="P:DNA biosynthetic process"/>
    <property type="evidence" value="ECO:0007669"/>
    <property type="project" value="UniProtKB-ARBA"/>
</dbReference>
<dbReference type="InterPro" id="IPR043502">
    <property type="entry name" value="DNA/RNA_pol_sf"/>
</dbReference>
<dbReference type="Proteomes" id="UP000478052">
    <property type="component" value="Unassembled WGS sequence"/>
</dbReference>
<dbReference type="PANTHER" id="PTHR47331:SF1">
    <property type="entry name" value="GAG-LIKE PROTEIN"/>
    <property type="match status" value="1"/>
</dbReference>
<dbReference type="InterPro" id="IPR040676">
    <property type="entry name" value="DUF5641"/>
</dbReference>
<evidence type="ECO:0000313" key="2">
    <source>
        <dbReference type="EMBL" id="KAF0715779.1"/>
    </source>
</evidence>
<proteinExistence type="predicted"/>
<dbReference type="InterPro" id="IPR001584">
    <property type="entry name" value="Integrase_cat-core"/>
</dbReference>
<dbReference type="AlphaFoldDB" id="A0A6G0VZL7"/>
<dbReference type="GO" id="GO:0015074">
    <property type="term" value="P:DNA integration"/>
    <property type="evidence" value="ECO:0007669"/>
    <property type="project" value="InterPro"/>
</dbReference>
<protein>
    <submittedName>
        <fullName evidence="2">Integrase catalytic domain-containing protein</fullName>
    </submittedName>
</protein>
<evidence type="ECO:0000259" key="1">
    <source>
        <dbReference type="PROSITE" id="PS50994"/>
    </source>
</evidence>
<reference evidence="2 3" key="1">
    <citation type="submission" date="2019-08" db="EMBL/GenBank/DDBJ databases">
        <title>Whole genome of Aphis craccivora.</title>
        <authorList>
            <person name="Voronova N.V."/>
            <person name="Shulinski R.S."/>
            <person name="Bandarenka Y.V."/>
            <person name="Zhorov D.G."/>
            <person name="Warner D."/>
        </authorList>
    </citation>
    <scope>NUCLEOTIDE SEQUENCE [LARGE SCALE GENOMIC DNA]</scope>
    <source>
        <strain evidence="2">180601</strain>
        <tissue evidence="2">Whole Body</tissue>
    </source>
</reference>